<dbReference type="Pfam" id="PF17183">
    <property type="entry name" value="Get5_C"/>
    <property type="match status" value="1"/>
</dbReference>
<reference evidence="3" key="1">
    <citation type="journal article" date="2020" name="Stud. Mycol.">
        <title>101 Dothideomycetes genomes: a test case for predicting lifestyles and emergence of pathogens.</title>
        <authorList>
            <person name="Haridas S."/>
            <person name="Albert R."/>
            <person name="Binder M."/>
            <person name="Bloem J."/>
            <person name="Labutti K."/>
            <person name="Salamov A."/>
            <person name="Andreopoulos B."/>
            <person name="Baker S."/>
            <person name="Barry K."/>
            <person name="Bills G."/>
            <person name="Bluhm B."/>
            <person name="Cannon C."/>
            <person name="Castanera R."/>
            <person name="Culley D."/>
            <person name="Daum C."/>
            <person name="Ezra D."/>
            <person name="Gonzalez J."/>
            <person name="Henrissat B."/>
            <person name="Kuo A."/>
            <person name="Liang C."/>
            <person name="Lipzen A."/>
            <person name="Lutzoni F."/>
            <person name="Magnuson J."/>
            <person name="Mondo S."/>
            <person name="Nolan M."/>
            <person name="Ohm R."/>
            <person name="Pangilinan J."/>
            <person name="Park H.-J."/>
            <person name="Ramirez L."/>
            <person name="Alfaro M."/>
            <person name="Sun H."/>
            <person name="Tritt A."/>
            <person name="Yoshinaga Y."/>
            <person name="Zwiers L.-H."/>
            <person name="Turgeon B."/>
            <person name="Goodwin S."/>
            <person name="Spatafora J."/>
            <person name="Crous P."/>
            <person name="Grigoriev I."/>
        </authorList>
    </citation>
    <scope>NUCLEOTIDE SEQUENCE</scope>
    <source>
        <strain evidence="3">CBS 113389</strain>
    </source>
</reference>
<feature type="region of interest" description="Disordered" evidence="1">
    <location>
        <begin position="18"/>
        <end position="57"/>
    </location>
</feature>
<accession>A0A6A6PYC0</accession>
<feature type="region of interest" description="Disordered" evidence="1">
    <location>
        <begin position="145"/>
        <end position="209"/>
    </location>
</feature>
<feature type="domain" description="Ubiquitin-like" evidence="2">
    <location>
        <begin position="64"/>
        <end position="144"/>
    </location>
</feature>
<dbReference type="OrthoDB" id="5366541at2759"/>
<keyword evidence="4" id="KW-1185">Reference proteome</keyword>
<dbReference type="SUPFAM" id="SSF54236">
    <property type="entry name" value="Ubiquitin-like"/>
    <property type="match status" value="1"/>
</dbReference>
<dbReference type="Gene3D" id="3.10.20.90">
    <property type="entry name" value="Phosphatidylinositol 3-kinase Catalytic Subunit, Chain A, domain 1"/>
    <property type="match status" value="1"/>
</dbReference>
<evidence type="ECO:0000256" key="1">
    <source>
        <dbReference type="SAM" id="MobiDB-lite"/>
    </source>
</evidence>
<feature type="compositionally biased region" description="Polar residues" evidence="1">
    <location>
        <begin position="33"/>
        <end position="42"/>
    </location>
</feature>
<evidence type="ECO:0000313" key="3">
    <source>
        <dbReference type="EMBL" id="KAF2484761.1"/>
    </source>
</evidence>
<dbReference type="Pfam" id="PF12754">
    <property type="entry name" value="Get5_N"/>
    <property type="match status" value="1"/>
</dbReference>
<dbReference type="GeneID" id="54474433"/>
<feature type="compositionally biased region" description="Basic and acidic residues" evidence="1">
    <location>
        <begin position="18"/>
        <end position="31"/>
    </location>
</feature>
<dbReference type="RefSeq" id="XP_033591330.1">
    <property type="nucleotide sequence ID" value="XM_033733431.1"/>
</dbReference>
<sequence>MSEVTFAKSYLATLDKRPIKLPADHAADPRKYPNQSPFTLPRQTHPYPKPSGPTPSQLAQTRTITATLKPMRSTSSSESIKLPNIALDATIHDLKREYAQQSGLPIEKIKLLLNKKPAADLKTLKELGVEGDVDFGVMVMGGAGGAAGVAGSARSPSPAVEEKTSSVPQPAAATGEDKMDVDSGPGSEKAQAEAEHNGTDPAEETARSILQTEEFWADLKGFLAQRLRDQGQSEKLSALFREAWGKR</sequence>
<dbReference type="InterPro" id="IPR000626">
    <property type="entry name" value="Ubiquitin-like_dom"/>
</dbReference>
<name>A0A6A6PYC0_9PEZI</name>
<proteinExistence type="predicted"/>
<dbReference type="InterPro" id="IPR029071">
    <property type="entry name" value="Ubiquitin-like_domsf"/>
</dbReference>
<dbReference type="Proteomes" id="UP000799767">
    <property type="component" value="Unassembled WGS sequence"/>
</dbReference>
<evidence type="ECO:0000313" key="4">
    <source>
        <dbReference type="Proteomes" id="UP000799767"/>
    </source>
</evidence>
<organism evidence="3 4">
    <name type="scientific">Neohortaea acidophila</name>
    <dbReference type="NCBI Taxonomy" id="245834"/>
    <lineage>
        <taxon>Eukaryota</taxon>
        <taxon>Fungi</taxon>
        <taxon>Dikarya</taxon>
        <taxon>Ascomycota</taxon>
        <taxon>Pezizomycotina</taxon>
        <taxon>Dothideomycetes</taxon>
        <taxon>Dothideomycetidae</taxon>
        <taxon>Mycosphaerellales</taxon>
        <taxon>Teratosphaeriaceae</taxon>
        <taxon>Neohortaea</taxon>
    </lineage>
</organism>
<gene>
    <name evidence="3" type="ORF">BDY17DRAFT_296271</name>
</gene>
<dbReference type="EMBL" id="MU001634">
    <property type="protein sequence ID" value="KAF2484761.1"/>
    <property type="molecule type" value="Genomic_DNA"/>
</dbReference>
<dbReference type="InterPro" id="IPR024737">
    <property type="entry name" value="Get5_N"/>
</dbReference>
<dbReference type="AlphaFoldDB" id="A0A6A6PYC0"/>
<dbReference type="PROSITE" id="PS50053">
    <property type="entry name" value="UBIQUITIN_2"/>
    <property type="match status" value="1"/>
</dbReference>
<evidence type="ECO:0000259" key="2">
    <source>
        <dbReference type="PROSITE" id="PS50053"/>
    </source>
</evidence>
<dbReference type="InterPro" id="IPR049256">
    <property type="entry name" value="Get5_C"/>
</dbReference>
<dbReference type="Gene3D" id="1.10.286.70">
    <property type="entry name" value="Get5 dimerization domain"/>
    <property type="match status" value="1"/>
</dbReference>
<protein>
    <submittedName>
        <fullName evidence="3">Cell-cycle control medial ring component</fullName>
    </submittedName>
</protein>